<dbReference type="InterPro" id="IPR028923">
    <property type="entry name" value="SAICAR_synt/ADE2_N"/>
</dbReference>
<evidence type="ECO:0000256" key="6">
    <source>
        <dbReference type="ARBA" id="ARBA00022840"/>
    </source>
</evidence>
<dbReference type="PANTHER" id="PTHR43700">
    <property type="entry name" value="PHOSPHORIBOSYLAMINOIMIDAZOLE-SUCCINOCARBOXAMIDE SYNTHASE"/>
    <property type="match status" value="1"/>
</dbReference>
<dbReference type="NCBIfam" id="TIGR00081">
    <property type="entry name" value="purC"/>
    <property type="match status" value="1"/>
</dbReference>
<keyword evidence="5 8" id="KW-0658">Purine biosynthesis</keyword>
<dbReference type="SUPFAM" id="SSF56104">
    <property type="entry name" value="SAICAR synthase-like"/>
    <property type="match status" value="1"/>
</dbReference>
<feature type="domain" description="SAICAR synthetase/ADE2 N-terminal" evidence="9">
    <location>
        <begin position="26"/>
        <end position="272"/>
    </location>
</feature>
<dbReference type="PROSITE" id="PS01058">
    <property type="entry name" value="SAICAR_SYNTHETASE_2"/>
    <property type="match status" value="1"/>
</dbReference>
<dbReference type="GO" id="GO:0006189">
    <property type="term" value="P:'de novo' IMP biosynthetic process"/>
    <property type="evidence" value="ECO:0007669"/>
    <property type="project" value="UniProtKB-UniRule"/>
</dbReference>
<sequence length="305" mass="34081">MTFDEVKAALPRQAMREVSGLPFRHLGSGKVREIYDLGETLLLIATDRLSAFDVVLPDGIPGKGILLTQASLWWFRQTEGLIPNHLVEDHDDVLRETLKDFPQLVPYSMLVKKLKPVKLEAVVRGYLAGGGWKDYKQTGKLFGIDLPVGLEDSSKLPEPLFTPTTKADEGHDMPIDEPGAKALIGVAAYDRIKAVSLEIFRMGTEKAAASGLILADTKFEFGTDAEGTLYLIDEVLTPDSSRYWPREDYHPGGPQTAFDKQYVRDYLETLDWGKTYPGPSLPDEVIAKTQERYLTALEKLWLSLR</sequence>
<dbReference type="EMBL" id="JACHVB010000063">
    <property type="protein sequence ID" value="MBC2596279.1"/>
    <property type="molecule type" value="Genomic_DNA"/>
</dbReference>
<dbReference type="Pfam" id="PF01259">
    <property type="entry name" value="SAICAR_synt"/>
    <property type="match status" value="1"/>
</dbReference>
<keyword evidence="6 8" id="KW-0067">ATP-binding</keyword>
<dbReference type="Proteomes" id="UP000546464">
    <property type="component" value="Unassembled WGS sequence"/>
</dbReference>
<evidence type="ECO:0000256" key="2">
    <source>
        <dbReference type="ARBA" id="ARBA00010190"/>
    </source>
</evidence>
<dbReference type="GO" id="GO:0005737">
    <property type="term" value="C:cytoplasm"/>
    <property type="evidence" value="ECO:0007669"/>
    <property type="project" value="TreeGrafter"/>
</dbReference>
<evidence type="ECO:0000256" key="8">
    <source>
        <dbReference type="HAMAP-Rule" id="MF_00137"/>
    </source>
</evidence>
<evidence type="ECO:0000256" key="3">
    <source>
        <dbReference type="ARBA" id="ARBA00022598"/>
    </source>
</evidence>
<keyword evidence="11" id="KW-1185">Reference proteome</keyword>
<accession>A0A842HIT9</accession>
<dbReference type="RefSeq" id="WP_185677189.1">
    <property type="nucleotide sequence ID" value="NZ_JACHVB010000063.1"/>
</dbReference>
<keyword evidence="4 8" id="KW-0547">Nucleotide-binding</keyword>
<dbReference type="HAMAP" id="MF_00137">
    <property type="entry name" value="SAICAR_synth"/>
    <property type="match status" value="1"/>
</dbReference>
<evidence type="ECO:0000256" key="1">
    <source>
        <dbReference type="ARBA" id="ARBA00004672"/>
    </source>
</evidence>
<gene>
    <name evidence="8" type="primary">purC</name>
    <name evidence="10" type="ORF">H5P28_18580</name>
</gene>
<proteinExistence type="inferred from homology"/>
<reference evidence="10 11" key="1">
    <citation type="submission" date="2020-07" db="EMBL/GenBank/DDBJ databases">
        <authorList>
            <person name="Feng X."/>
        </authorList>
    </citation>
    <scope>NUCLEOTIDE SEQUENCE [LARGE SCALE GENOMIC DNA]</scope>
    <source>
        <strain evidence="10 11">JCM31066</strain>
    </source>
</reference>
<comment type="catalytic activity">
    <reaction evidence="7 8">
        <text>5-amino-1-(5-phospho-D-ribosyl)imidazole-4-carboxylate + L-aspartate + ATP = (2S)-2-[5-amino-1-(5-phospho-beta-D-ribosyl)imidazole-4-carboxamido]succinate + ADP + phosphate + 2 H(+)</text>
        <dbReference type="Rhea" id="RHEA:22628"/>
        <dbReference type="ChEBI" id="CHEBI:15378"/>
        <dbReference type="ChEBI" id="CHEBI:29991"/>
        <dbReference type="ChEBI" id="CHEBI:30616"/>
        <dbReference type="ChEBI" id="CHEBI:43474"/>
        <dbReference type="ChEBI" id="CHEBI:58443"/>
        <dbReference type="ChEBI" id="CHEBI:77657"/>
        <dbReference type="ChEBI" id="CHEBI:456216"/>
        <dbReference type="EC" id="6.3.2.6"/>
    </reaction>
</comment>
<comment type="similarity">
    <text evidence="2 8">Belongs to the SAICAR synthetase family.</text>
</comment>
<evidence type="ECO:0000256" key="5">
    <source>
        <dbReference type="ARBA" id="ARBA00022755"/>
    </source>
</evidence>
<dbReference type="UniPathway" id="UPA00074">
    <property type="reaction ID" value="UER00131"/>
</dbReference>
<dbReference type="InterPro" id="IPR001636">
    <property type="entry name" value="SAICAR_synth"/>
</dbReference>
<evidence type="ECO:0000256" key="7">
    <source>
        <dbReference type="ARBA" id="ARBA00048475"/>
    </source>
</evidence>
<organism evidence="10 11">
    <name type="scientific">Ruficoccus amylovorans</name>
    <dbReference type="NCBI Taxonomy" id="1804625"/>
    <lineage>
        <taxon>Bacteria</taxon>
        <taxon>Pseudomonadati</taxon>
        <taxon>Verrucomicrobiota</taxon>
        <taxon>Opitutia</taxon>
        <taxon>Puniceicoccales</taxon>
        <taxon>Cerasicoccaceae</taxon>
        <taxon>Ruficoccus</taxon>
    </lineage>
</organism>
<dbReference type="NCBIfam" id="NF010568">
    <property type="entry name" value="PRK13961.1"/>
    <property type="match status" value="1"/>
</dbReference>
<protein>
    <recommendedName>
        <fullName evidence="8">Phosphoribosylaminoimidazole-succinocarboxamide synthase</fullName>
        <ecNumber evidence="8">6.3.2.6</ecNumber>
    </recommendedName>
    <alternativeName>
        <fullName evidence="8">SAICAR synthetase</fullName>
    </alternativeName>
</protein>
<dbReference type="Gene3D" id="3.30.470.20">
    <property type="entry name" value="ATP-grasp fold, B domain"/>
    <property type="match status" value="1"/>
</dbReference>
<evidence type="ECO:0000313" key="10">
    <source>
        <dbReference type="EMBL" id="MBC2596279.1"/>
    </source>
</evidence>
<evidence type="ECO:0000259" key="9">
    <source>
        <dbReference type="Pfam" id="PF01259"/>
    </source>
</evidence>
<dbReference type="EC" id="6.3.2.6" evidence="8"/>
<dbReference type="Gene3D" id="3.30.200.20">
    <property type="entry name" value="Phosphorylase Kinase, domain 1"/>
    <property type="match status" value="1"/>
</dbReference>
<evidence type="ECO:0000256" key="4">
    <source>
        <dbReference type="ARBA" id="ARBA00022741"/>
    </source>
</evidence>
<dbReference type="GO" id="GO:0005524">
    <property type="term" value="F:ATP binding"/>
    <property type="evidence" value="ECO:0007669"/>
    <property type="project" value="UniProtKB-KW"/>
</dbReference>
<dbReference type="PANTHER" id="PTHR43700:SF1">
    <property type="entry name" value="PHOSPHORIBOSYLAMINOIMIDAZOLE-SUCCINOCARBOXAMIDE SYNTHASE"/>
    <property type="match status" value="1"/>
</dbReference>
<dbReference type="AlphaFoldDB" id="A0A842HIT9"/>
<dbReference type="FunFam" id="3.30.470.20:FF:000015">
    <property type="entry name" value="Phosphoribosylaminoimidazole-succinocarboxamide synthase"/>
    <property type="match status" value="1"/>
</dbReference>
<dbReference type="CDD" id="cd01414">
    <property type="entry name" value="SAICAR_synt_Sc"/>
    <property type="match status" value="1"/>
</dbReference>
<dbReference type="GO" id="GO:0004639">
    <property type="term" value="F:phosphoribosylaminoimidazolesuccinocarboxamide synthase activity"/>
    <property type="evidence" value="ECO:0007669"/>
    <property type="project" value="UniProtKB-UniRule"/>
</dbReference>
<keyword evidence="3 8" id="KW-0436">Ligase</keyword>
<name>A0A842HIT9_9BACT</name>
<comment type="caution">
    <text evidence="10">The sequence shown here is derived from an EMBL/GenBank/DDBJ whole genome shotgun (WGS) entry which is preliminary data.</text>
</comment>
<comment type="pathway">
    <text evidence="1 8">Purine metabolism; IMP biosynthesis via de novo pathway; 5-amino-1-(5-phospho-D-ribosyl)imidazole-4-carboxamide from 5-amino-1-(5-phospho-D-ribosyl)imidazole-4-carboxylate: step 1/2.</text>
</comment>
<evidence type="ECO:0000313" key="11">
    <source>
        <dbReference type="Proteomes" id="UP000546464"/>
    </source>
</evidence>
<dbReference type="InterPro" id="IPR018236">
    <property type="entry name" value="SAICAR_synthetase_CS"/>
</dbReference>